<dbReference type="Gene3D" id="2.180.10.10">
    <property type="entry name" value="RHS repeat-associated core"/>
    <property type="match status" value="1"/>
</dbReference>
<feature type="non-terminal residue" evidence="3">
    <location>
        <position position="1"/>
    </location>
</feature>
<dbReference type="Proteomes" id="UP000541347">
    <property type="component" value="Unassembled WGS sequence"/>
</dbReference>
<dbReference type="EMBL" id="JAABLP010000025">
    <property type="protein sequence ID" value="NBN66094.1"/>
    <property type="molecule type" value="Genomic_DNA"/>
</dbReference>
<gene>
    <name evidence="3" type="ORF">GWI71_20625</name>
</gene>
<organism evidence="3 4">
    <name type="scientific">Pannonibacter tanglangensis</name>
    <dbReference type="NCBI Taxonomy" id="2750084"/>
    <lineage>
        <taxon>Bacteria</taxon>
        <taxon>Pseudomonadati</taxon>
        <taxon>Pseudomonadota</taxon>
        <taxon>Alphaproteobacteria</taxon>
        <taxon>Hyphomicrobiales</taxon>
        <taxon>Stappiaceae</taxon>
        <taxon>Pannonibacter</taxon>
    </lineage>
</organism>
<reference evidence="3 4" key="1">
    <citation type="submission" date="2020-01" db="EMBL/GenBank/DDBJ databases">
        <authorList>
            <person name="Peng S.Y."/>
            <person name="Li J."/>
            <person name="Wang M."/>
            <person name="Wang L."/>
            <person name="Wang C.Q."/>
            <person name="Wang J.R."/>
        </authorList>
    </citation>
    <scope>NUCLEOTIDE SEQUENCE [LARGE SCALE GENOMIC DNA]</scope>
    <source>
        <strain evidence="3 4">XCT-34</strain>
    </source>
</reference>
<sequence>RRAGVAALSAVYLVQSVALGLTPAQAQVSPPSSGQASGQSTTQSSGTNATPGVVGYQYDGFGRLSAVPGLISSITYHASGQPLVTTYANGVVETRSYDANRLWLTGIVTTGPGGAALFSESYTRNDKGLITSVTSNRPYGNWTYAYDTVDRLTQITNRDSADFSQSFTYDAADNVTSNSAVGSYSYPA</sequence>
<feature type="chain" id="PRO_5046442531" description="YD repeat-containing protein" evidence="2">
    <location>
        <begin position="27"/>
        <end position="188"/>
    </location>
</feature>
<dbReference type="RefSeq" id="WP_161678245.1">
    <property type="nucleotide sequence ID" value="NZ_JAABLP010000025.1"/>
</dbReference>
<keyword evidence="2" id="KW-0732">Signal</keyword>
<proteinExistence type="predicted"/>
<evidence type="ECO:0008006" key="5">
    <source>
        <dbReference type="Google" id="ProtNLM"/>
    </source>
</evidence>
<protein>
    <recommendedName>
        <fullName evidence="5">YD repeat-containing protein</fullName>
    </recommendedName>
</protein>
<comment type="caution">
    <text evidence="3">The sequence shown here is derived from an EMBL/GenBank/DDBJ whole genome shotgun (WGS) entry which is preliminary data.</text>
</comment>
<evidence type="ECO:0000256" key="1">
    <source>
        <dbReference type="SAM" id="MobiDB-lite"/>
    </source>
</evidence>
<keyword evidence="4" id="KW-1185">Reference proteome</keyword>
<evidence type="ECO:0000256" key="2">
    <source>
        <dbReference type="SAM" id="SignalP"/>
    </source>
</evidence>
<feature type="signal peptide" evidence="2">
    <location>
        <begin position="1"/>
        <end position="26"/>
    </location>
</feature>
<evidence type="ECO:0000313" key="3">
    <source>
        <dbReference type="EMBL" id="NBN66094.1"/>
    </source>
</evidence>
<accession>A0ABW9ZMH0</accession>
<feature type="non-terminal residue" evidence="3">
    <location>
        <position position="188"/>
    </location>
</feature>
<feature type="compositionally biased region" description="Low complexity" evidence="1">
    <location>
        <begin position="28"/>
        <end position="46"/>
    </location>
</feature>
<feature type="region of interest" description="Disordered" evidence="1">
    <location>
        <begin position="28"/>
        <end position="49"/>
    </location>
</feature>
<evidence type="ECO:0000313" key="4">
    <source>
        <dbReference type="Proteomes" id="UP000541347"/>
    </source>
</evidence>
<name>A0ABW9ZMH0_9HYPH</name>